<dbReference type="Proteomes" id="UP001497480">
    <property type="component" value="Unassembled WGS sequence"/>
</dbReference>
<evidence type="ECO:0000256" key="1">
    <source>
        <dbReference type="SAM" id="MobiDB-lite"/>
    </source>
</evidence>
<keyword evidence="2" id="KW-0732">Signal</keyword>
<dbReference type="PANTHER" id="PTHR37177">
    <property type="entry name" value="PROTEIN PSY1"/>
    <property type="match status" value="1"/>
</dbReference>
<comment type="caution">
    <text evidence="3">The sequence shown here is derived from an EMBL/GenBank/DDBJ whole genome shotgun (WGS) entry which is preliminary data.</text>
</comment>
<evidence type="ECO:0000313" key="3">
    <source>
        <dbReference type="EMBL" id="CAL0301684.1"/>
    </source>
</evidence>
<evidence type="ECO:0000313" key="4">
    <source>
        <dbReference type="Proteomes" id="UP001497480"/>
    </source>
</evidence>
<accession>A0AAV1VXA0</accession>
<protein>
    <submittedName>
        <fullName evidence="3">Uncharacterized protein</fullName>
    </submittedName>
</protein>
<gene>
    <name evidence="3" type="ORF">LLUT_LOCUS2744</name>
</gene>
<keyword evidence="4" id="KW-1185">Reference proteome</keyword>
<dbReference type="InterPro" id="IPR034430">
    <property type="entry name" value="PSY"/>
</dbReference>
<dbReference type="AlphaFoldDB" id="A0AAV1VXA0"/>
<feature type="compositionally biased region" description="Gly residues" evidence="1">
    <location>
        <begin position="72"/>
        <end position="81"/>
    </location>
</feature>
<sequence length="81" mass="8904">MAFGVRTGLCFSFSFLLTFLLLCSATARNPIFFASSNYEDSSMLRRSLKVDIEDYGEPSANRGHDPAWNRAKGGGHVGRKG</sequence>
<dbReference type="PANTHER" id="PTHR37177:SF4">
    <property type="entry name" value="PROTEIN PSY1"/>
    <property type="match status" value="1"/>
</dbReference>
<feature type="signal peptide" evidence="2">
    <location>
        <begin position="1"/>
        <end position="27"/>
    </location>
</feature>
<organism evidence="3 4">
    <name type="scientific">Lupinus luteus</name>
    <name type="common">European yellow lupine</name>
    <dbReference type="NCBI Taxonomy" id="3873"/>
    <lineage>
        <taxon>Eukaryota</taxon>
        <taxon>Viridiplantae</taxon>
        <taxon>Streptophyta</taxon>
        <taxon>Embryophyta</taxon>
        <taxon>Tracheophyta</taxon>
        <taxon>Spermatophyta</taxon>
        <taxon>Magnoliopsida</taxon>
        <taxon>eudicotyledons</taxon>
        <taxon>Gunneridae</taxon>
        <taxon>Pentapetalae</taxon>
        <taxon>rosids</taxon>
        <taxon>fabids</taxon>
        <taxon>Fabales</taxon>
        <taxon>Fabaceae</taxon>
        <taxon>Papilionoideae</taxon>
        <taxon>50 kb inversion clade</taxon>
        <taxon>genistoids sensu lato</taxon>
        <taxon>core genistoids</taxon>
        <taxon>Genisteae</taxon>
        <taxon>Lupinus</taxon>
    </lineage>
</organism>
<feature type="region of interest" description="Disordered" evidence="1">
    <location>
        <begin position="57"/>
        <end position="81"/>
    </location>
</feature>
<reference evidence="3 4" key="1">
    <citation type="submission" date="2024-03" db="EMBL/GenBank/DDBJ databases">
        <authorList>
            <person name="Martinez-Hernandez J."/>
        </authorList>
    </citation>
    <scope>NUCLEOTIDE SEQUENCE [LARGE SCALE GENOMIC DNA]</scope>
</reference>
<evidence type="ECO:0000256" key="2">
    <source>
        <dbReference type="SAM" id="SignalP"/>
    </source>
</evidence>
<name>A0AAV1VXA0_LUPLU</name>
<proteinExistence type="predicted"/>
<dbReference type="EMBL" id="CAXHTB010000002">
    <property type="protein sequence ID" value="CAL0301684.1"/>
    <property type="molecule type" value="Genomic_DNA"/>
</dbReference>
<feature type="chain" id="PRO_5043348434" evidence="2">
    <location>
        <begin position="28"/>
        <end position="81"/>
    </location>
</feature>